<dbReference type="EMBL" id="GBXM01071331">
    <property type="protein sequence ID" value="JAH37246.1"/>
    <property type="molecule type" value="Transcribed_RNA"/>
</dbReference>
<protein>
    <submittedName>
        <fullName evidence="1">Uncharacterized protein</fullName>
    </submittedName>
</protein>
<reference evidence="1" key="2">
    <citation type="journal article" date="2015" name="Fish Shellfish Immunol.">
        <title>Early steps in the European eel (Anguilla anguilla)-Vibrio vulnificus interaction in the gills: Role of the RtxA13 toxin.</title>
        <authorList>
            <person name="Callol A."/>
            <person name="Pajuelo D."/>
            <person name="Ebbesson L."/>
            <person name="Teles M."/>
            <person name="MacKenzie S."/>
            <person name="Amaro C."/>
        </authorList>
    </citation>
    <scope>NUCLEOTIDE SEQUENCE</scope>
</reference>
<proteinExistence type="predicted"/>
<reference evidence="1" key="1">
    <citation type="submission" date="2014-11" db="EMBL/GenBank/DDBJ databases">
        <authorList>
            <person name="Amaro Gonzalez C."/>
        </authorList>
    </citation>
    <scope>NUCLEOTIDE SEQUENCE</scope>
</reference>
<accession>A0A0E9S7M9</accession>
<name>A0A0E9S7M9_ANGAN</name>
<dbReference type="AlphaFoldDB" id="A0A0E9S7M9"/>
<evidence type="ECO:0000313" key="1">
    <source>
        <dbReference type="EMBL" id="JAH37246.1"/>
    </source>
</evidence>
<sequence>MTRVNLTDLSGLLQTEGAGLTLVFKLGTCATCLHHRTL</sequence>
<organism evidence="1">
    <name type="scientific">Anguilla anguilla</name>
    <name type="common">European freshwater eel</name>
    <name type="synonym">Muraena anguilla</name>
    <dbReference type="NCBI Taxonomy" id="7936"/>
    <lineage>
        <taxon>Eukaryota</taxon>
        <taxon>Metazoa</taxon>
        <taxon>Chordata</taxon>
        <taxon>Craniata</taxon>
        <taxon>Vertebrata</taxon>
        <taxon>Euteleostomi</taxon>
        <taxon>Actinopterygii</taxon>
        <taxon>Neopterygii</taxon>
        <taxon>Teleostei</taxon>
        <taxon>Anguilliformes</taxon>
        <taxon>Anguillidae</taxon>
        <taxon>Anguilla</taxon>
    </lineage>
</organism>